<accession>A0ABU5SPV4</accession>
<gene>
    <name evidence="4" type="ORF">VB798_22095</name>
</gene>
<reference evidence="4 5" key="1">
    <citation type="submission" date="2023-12" db="EMBL/GenBank/DDBJ databases">
        <title>Novel species of the genus Arcicella isolated from rivers.</title>
        <authorList>
            <person name="Lu H."/>
        </authorList>
    </citation>
    <scope>NUCLEOTIDE SEQUENCE [LARGE SCALE GENOMIC DNA]</scope>
    <source>
        <strain evidence="4 5">DC25W</strain>
    </source>
</reference>
<dbReference type="PANTHER" id="PTHR30273">
    <property type="entry name" value="PERIPLASMIC SIGNAL SENSOR AND SIGMA FACTOR ACTIVATOR FECR-RELATED"/>
    <property type="match status" value="1"/>
</dbReference>
<evidence type="ECO:0000259" key="2">
    <source>
        <dbReference type="Pfam" id="PF04773"/>
    </source>
</evidence>
<dbReference type="Gene3D" id="3.55.50.30">
    <property type="match status" value="1"/>
</dbReference>
<dbReference type="InterPro" id="IPR012373">
    <property type="entry name" value="Ferrdict_sens_TM"/>
</dbReference>
<dbReference type="Pfam" id="PF16344">
    <property type="entry name" value="FecR_C"/>
    <property type="match status" value="1"/>
</dbReference>
<name>A0ABU5SPV4_9BACT</name>
<comment type="caution">
    <text evidence="4">The sequence shown here is derived from an EMBL/GenBank/DDBJ whole genome shotgun (WGS) entry which is preliminary data.</text>
</comment>
<feature type="domain" description="FecR protein" evidence="2">
    <location>
        <begin position="127"/>
        <end position="227"/>
    </location>
</feature>
<dbReference type="EMBL" id="JAYGIM010000019">
    <property type="protein sequence ID" value="MEA5429300.1"/>
    <property type="molecule type" value="Genomic_DNA"/>
</dbReference>
<dbReference type="Gene3D" id="2.60.120.1440">
    <property type="match status" value="1"/>
</dbReference>
<keyword evidence="1" id="KW-1133">Transmembrane helix</keyword>
<feature type="domain" description="Protein FecR C-terminal" evidence="3">
    <location>
        <begin position="278"/>
        <end position="338"/>
    </location>
</feature>
<organism evidence="4 5">
    <name type="scientific">Arcicella lustrica</name>
    <dbReference type="NCBI Taxonomy" id="2984196"/>
    <lineage>
        <taxon>Bacteria</taxon>
        <taxon>Pseudomonadati</taxon>
        <taxon>Bacteroidota</taxon>
        <taxon>Cytophagia</taxon>
        <taxon>Cytophagales</taxon>
        <taxon>Flectobacillaceae</taxon>
        <taxon>Arcicella</taxon>
    </lineage>
</organism>
<evidence type="ECO:0000313" key="4">
    <source>
        <dbReference type="EMBL" id="MEA5429300.1"/>
    </source>
</evidence>
<dbReference type="InterPro" id="IPR006860">
    <property type="entry name" value="FecR"/>
</dbReference>
<keyword evidence="1" id="KW-0812">Transmembrane</keyword>
<dbReference type="RefSeq" id="WP_323689422.1">
    <property type="nucleotide sequence ID" value="NZ_JAYGIM010000019.1"/>
</dbReference>
<dbReference type="PANTHER" id="PTHR30273:SF2">
    <property type="entry name" value="PROTEIN FECR"/>
    <property type="match status" value="1"/>
</dbReference>
<protein>
    <submittedName>
        <fullName evidence="4">FecR domain-containing protein</fullName>
    </submittedName>
</protein>
<dbReference type="InterPro" id="IPR032508">
    <property type="entry name" value="FecR_C"/>
</dbReference>
<proteinExistence type="predicted"/>
<feature type="transmembrane region" description="Helical" evidence="1">
    <location>
        <begin position="96"/>
        <end position="120"/>
    </location>
</feature>
<keyword evidence="1" id="KW-0472">Membrane</keyword>
<evidence type="ECO:0000256" key="1">
    <source>
        <dbReference type="SAM" id="Phobius"/>
    </source>
</evidence>
<dbReference type="Proteomes" id="UP001302222">
    <property type="component" value="Unassembled WGS sequence"/>
</dbReference>
<sequence>MKIEYTSFSKQEFLEDDYFIQSVKYPKESNSKFWNNWLAQNPSNKLNYEQAKAELTYILKAAKRIEIKEHDATILWERINEAIPLQEKVYKNEKSIIRWVAAASVFLVLFGAGYFGQLFYYKQQIEIATPYAKTRTIILPDSSKVTLNINSTIKYSAHWRKNQVREVWINGEAYFEVKHLNKKPTEILDSERFVVHTPSLAVQVLGTAFNVKERKNKSNVLLISGSVAVKMNTRKDWYRLKPGEQFSVKNGNQTIERSVIDPAAATAWRERSIILNANTTLRDLIPQLEENYGVRIQVESPALNNKHLEGVIPLSDRENLFFILTNVLKIDIQVRDSTWVISKPKP</sequence>
<dbReference type="Pfam" id="PF04773">
    <property type="entry name" value="FecR"/>
    <property type="match status" value="1"/>
</dbReference>
<dbReference type="PIRSF" id="PIRSF018266">
    <property type="entry name" value="FecR"/>
    <property type="match status" value="1"/>
</dbReference>
<evidence type="ECO:0000313" key="5">
    <source>
        <dbReference type="Proteomes" id="UP001302222"/>
    </source>
</evidence>
<keyword evidence="5" id="KW-1185">Reference proteome</keyword>
<evidence type="ECO:0000259" key="3">
    <source>
        <dbReference type="Pfam" id="PF16344"/>
    </source>
</evidence>